<proteinExistence type="predicted"/>
<keyword evidence="2" id="KW-1185">Reference proteome</keyword>
<name>A0ACC1P2A3_9APHY</name>
<evidence type="ECO:0000313" key="1">
    <source>
        <dbReference type="EMBL" id="KAJ2985406.1"/>
    </source>
</evidence>
<dbReference type="Proteomes" id="UP001144978">
    <property type="component" value="Unassembled WGS sequence"/>
</dbReference>
<protein>
    <submittedName>
        <fullName evidence="1">Uncharacterized protein</fullName>
    </submittedName>
</protein>
<evidence type="ECO:0000313" key="2">
    <source>
        <dbReference type="Proteomes" id="UP001144978"/>
    </source>
</evidence>
<dbReference type="EMBL" id="JANSHE010003591">
    <property type="protein sequence ID" value="KAJ2985406.1"/>
    <property type="molecule type" value="Genomic_DNA"/>
</dbReference>
<sequence>MLGLNCTIDRLFLRFGPDGLCYQVEPVLSPTRPRHLEFSQGWPGDLSGPAGRVFDVFRGAGGSRLESLHCRIGLGRKHGDVDFSAVMEGLRASLSCTPLQELKATISLENLDTQPRAGALLKLSRLQVGLRATPPPPDPADCPLCPAEHSAAAFDLRAWMCDLIKAIVTIHKAEVILEGPRGRWRRTSFASGQVQYEEKA</sequence>
<gene>
    <name evidence="1" type="ORF">NUW54_g10161</name>
</gene>
<organism evidence="1 2">
    <name type="scientific">Trametes sanguinea</name>
    <dbReference type="NCBI Taxonomy" id="158606"/>
    <lineage>
        <taxon>Eukaryota</taxon>
        <taxon>Fungi</taxon>
        <taxon>Dikarya</taxon>
        <taxon>Basidiomycota</taxon>
        <taxon>Agaricomycotina</taxon>
        <taxon>Agaricomycetes</taxon>
        <taxon>Polyporales</taxon>
        <taxon>Polyporaceae</taxon>
        <taxon>Trametes</taxon>
    </lineage>
</organism>
<comment type="caution">
    <text evidence="1">The sequence shown here is derived from an EMBL/GenBank/DDBJ whole genome shotgun (WGS) entry which is preliminary data.</text>
</comment>
<accession>A0ACC1P2A3</accession>
<reference evidence="1" key="1">
    <citation type="submission" date="2022-08" db="EMBL/GenBank/DDBJ databases">
        <title>Genome Sequence of Pycnoporus sanguineus.</title>
        <authorList>
            <person name="Buettner E."/>
        </authorList>
    </citation>
    <scope>NUCLEOTIDE SEQUENCE</scope>
    <source>
        <strain evidence="1">CG-C14</strain>
    </source>
</reference>